<dbReference type="AlphaFoldDB" id="A0AAD9Z8Z2"/>
<feature type="compositionally biased region" description="Basic residues" evidence="1">
    <location>
        <begin position="1"/>
        <end position="11"/>
    </location>
</feature>
<organism evidence="2 3">
    <name type="scientific">Lepraria neglecta</name>
    <dbReference type="NCBI Taxonomy" id="209136"/>
    <lineage>
        <taxon>Eukaryota</taxon>
        <taxon>Fungi</taxon>
        <taxon>Dikarya</taxon>
        <taxon>Ascomycota</taxon>
        <taxon>Pezizomycotina</taxon>
        <taxon>Lecanoromycetes</taxon>
        <taxon>OSLEUM clade</taxon>
        <taxon>Lecanoromycetidae</taxon>
        <taxon>Lecanorales</taxon>
        <taxon>Lecanorineae</taxon>
        <taxon>Stereocaulaceae</taxon>
        <taxon>Lepraria</taxon>
    </lineage>
</organism>
<comment type="caution">
    <text evidence="2">The sequence shown here is derived from an EMBL/GenBank/DDBJ whole genome shotgun (WGS) entry which is preliminary data.</text>
</comment>
<protein>
    <submittedName>
        <fullName evidence="2">Uncharacterized protein</fullName>
    </submittedName>
</protein>
<proteinExistence type="predicted"/>
<evidence type="ECO:0000313" key="3">
    <source>
        <dbReference type="Proteomes" id="UP001276659"/>
    </source>
</evidence>
<keyword evidence="3" id="KW-1185">Reference proteome</keyword>
<feature type="region of interest" description="Disordered" evidence="1">
    <location>
        <begin position="1"/>
        <end position="72"/>
    </location>
</feature>
<dbReference type="Proteomes" id="UP001276659">
    <property type="component" value="Unassembled WGS sequence"/>
</dbReference>
<accession>A0AAD9Z8Z2</accession>
<name>A0AAD9Z8Z2_9LECA</name>
<gene>
    <name evidence="2" type="ORF">OEA41_006432</name>
</gene>
<evidence type="ECO:0000256" key="1">
    <source>
        <dbReference type="SAM" id="MobiDB-lite"/>
    </source>
</evidence>
<reference evidence="2" key="1">
    <citation type="submission" date="2022-11" db="EMBL/GenBank/DDBJ databases">
        <title>Chromosomal genome sequence assembly and mating type (MAT) locus characterization of the leprose asexual lichenized fungus Lepraria neglecta (Nyl.) Erichsen.</title>
        <authorList>
            <person name="Allen J.L."/>
            <person name="Pfeffer B."/>
        </authorList>
    </citation>
    <scope>NUCLEOTIDE SEQUENCE</scope>
    <source>
        <strain evidence="2">Allen 5258</strain>
    </source>
</reference>
<sequence length="72" mass="8296">MKATAKPRKLRQIAQRDRTPESPQVFDGPDLTPIRSPSVDRYSYGYGPGEEEEDSKPEEDREEEEDNKGEEK</sequence>
<dbReference type="EMBL" id="JASNWA010000007">
    <property type="protein sequence ID" value="KAK3173103.1"/>
    <property type="molecule type" value="Genomic_DNA"/>
</dbReference>
<feature type="compositionally biased region" description="Acidic residues" evidence="1">
    <location>
        <begin position="49"/>
        <end position="72"/>
    </location>
</feature>
<evidence type="ECO:0000313" key="2">
    <source>
        <dbReference type="EMBL" id="KAK3173103.1"/>
    </source>
</evidence>